<gene>
    <name evidence="1" type="ORF">CSX01_05265</name>
</gene>
<evidence type="ECO:0000313" key="2">
    <source>
        <dbReference type="Proteomes" id="UP000225889"/>
    </source>
</evidence>
<dbReference type="EMBL" id="PDYF01000010">
    <property type="protein sequence ID" value="PHU35376.1"/>
    <property type="molecule type" value="Genomic_DNA"/>
</dbReference>
<reference evidence="1 2" key="1">
    <citation type="submission" date="2017-10" db="EMBL/GenBank/DDBJ databases">
        <title>Resolving the taxonomy of Roseburia spp., Eubacterium rectale and Agathobacter spp. through phylogenomic analysis.</title>
        <authorList>
            <person name="Sheridan P.O."/>
            <person name="Walker A.W."/>
            <person name="Duncan S.H."/>
            <person name="Scott K.P."/>
            <person name="Toole P.W.O."/>
            <person name="Luis P."/>
            <person name="Flint H.J."/>
        </authorList>
    </citation>
    <scope>NUCLEOTIDE SEQUENCE [LARGE SCALE GENOMIC DNA]</scope>
    <source>
        <strain evidence="1 2">JK626</strain>
    </source>
</reference>
<name>A0A2G3DWH3_9FIRM</name>
<dbReference type="Proteomes" id="UP000225889">
    <property type="component" value="Unassembled WGS sequence"/>
</dbReference>
<dbReference type="Gene3D" id="1.10.260.40">
    <property type="entry name" value="lambda repressor-like DNA-binding domains"/>
    <property type="match status" value="1"/>
</dbReference>
<dbReference type="InterPro" id="IPR010982">
    <property type="entry name" value="Lambda_DNA-bd_dom_sf"/>
</dbReference>
<accession>A0A2G3DWH3</accession>
<reference evidence="1 2" key="2">
    <citation type="submission" date="2017-10" db="EMBL/GenBank/DDBJ databases">
        <authorList>
            <person name="Banno H."/>
            <person name="Chua N.-H."/>
        </authorList>
    </citation>
    <scope>NUCLEOTIDE SEQUENCE [LARGE SCALE GENOMIC DNA]</scope>
    <source>
        <strain evidence="1 2">JK626</strain>
    </source>
</reference>
<dbReference type="RefSeq" id="WP_099391681.1">
    <property type="nucleotide sequence ID" value="NZ_PDYF01000010.1"/>
</dbReference>
<comment type="caution">
    <text evidence="1">The sequence shown here is derived from an EMBL/GenBank/DDBJ whole genome shotgun (WGS) entry which is preliminary data.</text>
</comment>
<protein>
    <submittedName>
        <fullName evidence="1">Uncharacterized protein</fullName>
    </submittedName>
</protein>
<evidence type="ECO:0000313" key="1">
    <source>
        <dbReference type="EMBL" id="PHU35376.1"/>
    </source>
</evidence>
<dbReference type="AlphaFoldDB" id="A0A2G3DWH3"/>
<organism evidence="1 2">
    <name type="scientific">Pseudobutyrivibrio ruminis</name>
    <dbReference type="NCBI Taxonomy" id="46206"/>
    <lineage>
        <taxon>Bacteria</taxon>
        <taxon>Bacillati</taxon>
        <taxon>Bacillota</taxon>
        <taxon>Clostridia</taxon>
        <taxon>Lachnospirales</taxon>
        <taxon>Lachnospiraceae</taxon>
        <taxon>Pseudobutyrivibrio</taxon>
    </lineage>
</organism>
<dbReference type="InterPro" id="IPR001387">
    <property type="entry name" value="Cro/C1-type_HTH"/>
</dbReference>
<dbReference type="CDD" id="cd00093">
    <property type="entry name" value="HTH_XRE"/>
    <property type="match status" value="1"/>
</dbReference>
<dbReference type="GO" id="GO:0003677">
    <property type="term" value="F:DNA binding"/>
    <property type="evidence" value="ECO:0007669"/>
    <property type="project" value="InterPro"/>
</dbReference>
<proteinExistence type="predicted"/>
<sequence>MRRKELTDYPFNKEMFREVIIKARGDRSQATFCEECGLSYAYMNRYANAKNEDAPTISTLKKIALATRAVSYEELLNAAGYNAEKYKDDRPVGVARKDFFHPVFLGMANSNYDWRIESKGYQNNEPFEIIIERNEVNKWFFVPVTKADITKDEIQSIIMNQPKFTPGSKVSFVTDNADIFEAIKAIELPLISLCISVVRVSGQEIIDEVSIKTSISTDMTIKNEDNIRPFTIAEK</sequence>